<dbReference type="InterPro" id="IPR000700">
    <property type="entry name" value="PAS-assoc_C"/>
</dbReference>
<evidence type="ECO:0000256" key="1">
    <source>
        <dbReference type="SAM" id="Coils"/>
    </source>
</evidence>
<feature type="domain" description="PAC" evidence="4">
    <location>
        <begin position="1216"/>
        <end position="1267"/>
    </location>
</feature>
<dbReference type="InterPro" id="IPR003018">
    <property type="entry name" value="GAF"/>
</dbReference>
<dbReference type="InterPro" id="IPR029016">
    <property type="entry name" value="GAF-like_dom_sf"/>
</dbReference>
<dbReference type="InterPro" id="IPR013655">
    <property type="entry name" value="PAS_fold_3"/>
</dbReference>
<organism evidence="6 7">
    <name type="scientific">Polyangium spumosum</name>
    <dbReference type="NCBI Taxonomy" id="889282"/>
    <lineage>
        <taxon>Bacteria</taxon>
        <taxon>Pseudomonadati</taxon>
        <taxon>Myxococcota</taxon>
        <taxon>Polyangia</taxon>
        <taxon>Polyangiales</taxon>
        <taxon>Polyangiaceae</taxon>
        <taxon>Polyangium</taxon>
    </lineage>
</organism>
<evidence type="ECO:0000259" key="3">
    <source>
        <dbReference type="PROSITE" id="PS50112"/>
    </source>
</evidence>
<evidence type="ECO:0000313" key="7">
    <source>
        <dbReference type="Proteomes" id="UP000440224"/>
    </source>
</evidence>
<dbReference type="Pfam" id="PF01740">
    <property type="entry name" value="STAS"/>
    <property type="match status" value="1"/>
</dbReference>
<feature type="domain" description="STAS" evidence="5">
    <location>
        <begin position="1283"/>
        <end position="1394"/>
    </location>
</feature>
<protein>
    <submittedName>
        <fullName evidence="6">GAF domain-containing protein</fullName>
    </submittedName>
</protein>
<dbReference type="PROSITE" id="PS50113">
    <property type="entry name" value="PAC"/>
    <property type="match status" value="1"/>
</dbReference>
<dbReference type="Proteomes" id="UP000440224">
    <property type="component" value="Unassembled WGS sequence"/>
</dbReference>
<accession>A0A6N7PHH7</accession>
<dbReference type="SUPFAM" id="SSF52091">
    <property type="entry name" value="SpoIIaa-like"/>
    <property type="match status" value="1"/>
</dbReference>
<dbReference type="InterPro" id="IPR000014">
    <property type="entry name" value="PAS"/>
</dbReference>
<dbReference type="NCBIfam" id="TIGR00229">
    <property type="entry name" value="sensory_box"/>
    <property type="match status" value="1"/>
</dbReference>
<feature type="region of interest" description="Disordered" evidence="2">
    <location>
        <begin position="1393"/>
        <end position="1417"/>
    </location>
</feature>
<evidence type="ECO:0000313" key="6">
    <source>
        <dbReference type="EMBL" id="MRG91469.1"/>
    </source>
</evidence>
<proteinExistence type="predicted"/>
<feature type="coiled-coil region" evidence="1">
    <location>
        <begin position="1124"/>
        <end position="1151"/>
    </location>
</feature>
<dbReference type="SUPFAM" id="SSF55781">
    <property type="entry name" value="GAF domain-like"/>
    <property type="match status" value="1"/>
</dbReference>
<dbReference type="SMART" id="SM00065">
    <property type="entry name" value="GAF"/>
    <property type="match status" value="1"/>
</dbReference>
<name>A0A6N7PHH7_9BACT</name>
<dbReference type="PROSITE" id="PS50112">
    <property type="entry name" value="PAS"/>
    <property type="match status" value="1"/>
</dbReference>
<sequence length="1417" mass="152385">MTGNTGLGRVRPRKLFVESIASHRNATPPAAAHPPDDALLRLESAMLRVAAGGAPELLLVGGGKHAARAELLRSFCESAIGQCTLVLAGEGNLIHAGEPYGPLVSALTRAAPMLGHEPGSLGPLVRQRAPEAMLGNGRLLLDLCPALASLVPDDRPAEPLPPAFADERMTTTLLRLLAALAVPERPIVLAISHLDAADSATLRLVMRLLESSTCRYLLIAATLSDRAHPAWEETLGAWLQEGSRARVDGVHLGPPDDAELRAQRAAITSLPEPSRLALAAAACLGRTADLDAIAAALGAPPDEVRSRLAPAEAAGLLGREGATYVFESDLEARDVRREATRDDHARLAAMHLRLAAFLMRGMREDEPNERLYEAAGHVLCGRSGASRAHLAPAERAHLCRITFAAARRARAAGASTVAADYLGAAGDLLEGHDDPAEIPPDLAGKILLAQAECAAKRGDRPATEARVAELQRRARGELERQTVARILIDLHAGLGEHEQAYARAASCLAPLGVRLPERPGPEDMRATFEATWDALGDRAIEEIADLEPMTNPEALAATAALFAVHPSAQALGPDAADIVACHLVRLALLHGNAPASVVGHVSFGAALVGRHGDHRGGYRFGKVAMDLCEQMGSALLQGIVGACFATNISVWTHHLRASIAYSRRAHEAALSSGNTTCARRSGALVALFMLLKGDPLDDVAREVRSHEEARRDPNDPEGIGELLEAIERFVVQQKGRAAPPPARRDEAAPLRFGALARRVLDVGALVLAGEYDDALVASASLRAHAPAFASQVLLPAERYFTALAEGGSRAAGTLAARLSALDELAADLERWADRCPENFQHEHALVLAERSRLAGRDVDAMRLYDQAIAAARDNGFAHGEGLAAEAAVRFYEGRGFPTIAAAYLRLARAAYARWGAGGKVERLDRRYAKLGAAEDPVTGNSKPPLRAAGLDIDVLAAVQTAHAVAEEIVLQRLIVTLMRIVIEHGGAQRCHVLLATDGGELAHAGRALVTSQGLDIEVPGGRARDLATLLPESVLGYVRRTREPILLDDATAEPMFSADPYIARARPRSVLCMPITRQTELVGIFYMENNLVPGAFTPRRLSLLEFLAAQAAISLDHAKLYADLARENNERRRTEQTLRRSEERMRRLVEIAGVIPWEADAETERFTYVGPQAEERLGWPTSAWYKPNFLRDHAHPEDRELALSAFTRAAAHESPGGLEVRLCTKDGRAVWLHMVVSVAEREGGQRLLSGFFFDVTARKHAEETLREQLEIIHRQREDIRTLSTPLLDVWDGVVAMPILGALDASRAARAMEVLLGTIAQRAVHCAILDLTGVATVDPVTAEHLLRIVRAVELLGARAVVVGIQAEVARTLVSLDIGLGRVETRASLKDALQKLRPPSPHGRRMPTERRPILGRMPE</sequence>
<dbReference type="Gene3D" id="3.30.750.24">
    <property type="entry name" value="STAS domain"/>
    <property type="match status" value="1"/>
</dbReference>
<evidence type="ECO:0000256" key="2">
    <source>
        <dbReference type="SAM" id="MobiDB-lite"/>
    </source>
</evidence>
<dbReference type="OrthoDB" id="9801841at2"/>
<dbReference type="Gene3D" id="3.30.450.40">
    <property type="match status" value="1"/>
</dbReference>
<dbReference type="EMBL" id="WJIE01000001">
    <property type="protein sequence ID" value="MRG91469.1"/>
    <property type="molecule type" value="Genomic_DNA"/>
</dbReference>
<dbReference type="CDD" id="cd07041">
    <property type="entry name" value="STAS_RsbR_RsbS_like"/>
    <property type="match status" value="1"/>
</dbReference>
<dbReference type="InterPro" id="IPR036513">
    <property type="entry name" value="STAS_dom_sf"/>
</dbReference>
<comment type="caution">
    <text evidence="6">The sequence shown here is derived from an EMBL/GenBank/DDBJ whole genome shotgun (WGS) entry which is preliminary data.</text>
</comment>
<dbReference type="InterPro" id="IPR035965">
    <property type="entry name" value="PAS-like_dom_sf"/>
</dbReference>
<gene>
    <name evidence="6" type="ORF">GF068_05960</name>
</gene>
<dbReference type="Pfam" id="PF13191">
    <property type="entry name" value="AAA_16"/>
    <property type="match status" value="1"/>
</dbReference>
<dbReference type="SUPFAM" id="SSF55785">
    <property type="entry name" value="PYP-like sensor domain (PAS domain)"/>
    <property type="match status" value="1"/>
</dbReference>
<dbReference type="CDD" id="cd00130">
    <property type="entry name" value="PAS"/>
    <property type="match status" value="1"/>
</dbReference>
<dbReference type="InterPro" id="IPR002645">
    <property type="entry name" value="STAS_dom"/>
</dbReference>
<feature type="compositionally biased region" description="Basic and acidic residues" evidence="2">
    <location>
        <begin position="1404"/>
        <end position="1417"/>
    </location>
</feature>
<evidence type="ECO:0000259" key="4">
    <source>
        <dbReference type="PROSITE" id="PS50113"/>
    </source>
</evidence>
<dbReference type="PROSITE" id="PS50801">
    <property type="entry name" value="STAS"/>
    <property type="match status" value="1"/>
</dbReference>
<keyword evidence="1" id="KW-0175">Coiled coil</keyword>
<keyword evidence="7" id="KW-1185">Reference proteome</keyword>
<dbReference type="Pfam" id="PF08447">
    <property type="entry name" value="PAS_3"/>
    <property type="match status" value="1"/>
</dbReference>
<dbReference type="Pfam" id="PF01590">
    <property type="entry name" value="GAF"/>
    <property type="match status" value="1"/>
</dbReference>
<evidence type="ECO:0000259" key="5">
    <source>
        <dbReference type="PROSITE" id="PS50801"/>
    </source>
</evidence>
<dbReference type="InterPro" id="IPR041664">
    <property type="entry name" value="AAA_16"/>
</dbReference>
<dbReference type="PANTHER" id="PTHR43642">
    <property type="entry name" value="HYBRID SIGNAL TRANSDUCTION HISTIDINE KINASE G"/>
    <property type="match status" value="1"/>
</dbReference>
<feature type="domain" description="PAS" evidence="3">
    <location>
        <begin position="1141"/>
        <end position="1213"/>
    </location>
</feature>
<reference evidence="6 7" key="1">
    <citation type="submission" date="2019-10" db="EMBL/GenBank/DDBJ databases">
        <title>A soil myxobacterium in the family Polyangiaceae.</title>
        <authorList>
            <person name="Li Y."/>
            <person name="Wang J."/>
        </authorList>
    </citation>
    <scope>NUCLEOTIDE SEQUENCE [LARGE SCALE GENOMIC DNA]</scope>
    <source>
        <strain evidence="6 7">DSM 14734</strain>
    </source>
</reference>
<dbReference type="InterPro" id="IPR053159">
    <property type="entry name" value="Hybrid_Histidine_Kinase"/>
</dbReference>
<dbReference type="Gene3D" id="3.30.450.20">
    <property type="entry name" value="PAS domain"/>
    <property type="match status" value="1"/>
</dbReference>
<dbReference type="PANTHER" id="PTHR43642:SF1">
    <property type="entry name" value="HYBRID SIGNAL TRANSDUCTION HISTIDINE KINASE G"/>
    <property type="match status" value="1"/>
</dbReference>